<reference evidence="2 3" key="1">
    <citation type="submission" date="2021-06" db="EMBL/GenBank/DDBJ databases">
        <title>Bacillus sp. RD4P76, an endophyte from a halophyte.</title>
        <authorList>
            <person name="Sun J.-Q."/>
        </authorList>
    </citation>
    <scope>NUCLEOTIDE SEQUENCE [LARGE SCALE GENOMIC DNA]</scope>
    <source>
        <strain evidence="2 3">JCM 17098</strain>
    </source>
</reference>
<dbReference type="Proteomes" id="UP000790580">
    <property type="component" value="Unassembled WGS sequence"/>
</dbReference>
<accession>A0ABS6JTQ9</accession>
<sequence length="352" mass="40775">MNMGKQTEGHEDNIVLFPGLVDRLVEKGMSALKEKKYYEALNYFQQSIELEHTQSQARYGLVITNIELNRLEEAKKHCESMLHEGVGQYYEVLQVYVSLLVQLGNYSEVETILESVISEEKLPPKMAESFYQLLEFSRQMTDSSSEIETLMEEEPEFNSLTNKEEWIRLLEQGKPEQQWGAIQKLKQVKTEEVKKTYEEFLKGKNNNPVLKSYLLQILMELDVKGTFEVYKFGETFKVHIENLEDVFHEKFGSRVIQVLEGELGQESPSLFEMVQQVWWHYLFALYPKSPEPLDASVWAAALHITGVSLMNGEEEAGKIAKRYSADEAEVMKAVKHMKGIESQLYMIQNHHT</sequence>
<evidence type="ECO:0000313" key="2">
    <source>
        <dbReference type="EMBL" id="MBU9721955.1"/>
    </source>
</evidence>
<dbReference type="InterPro" id="IPR011990">
    <property type="entry name" value="TPR-like_helical_dom_sf"/>
</dbReference>
<dbReference type="PROSITE" id="PS50005">
    <property type="entry name" value="TPR"/>
    <property type="match status" value="1"/>
</dbReference>
<name>A0ABS6JTQ9_9BACI</name>
<proteinExistence type="predicted"/>
<dbReference type="Gene3D" id="1.25.40.10">
    <property type="entry name" value="Tetratricopeptide repeat domain"/>
    <property type="match status" value="1"/>
</dbReference>
<protein>
    <submittedName>
        <fullName evidence="2">Tetratricopeptide repeat protein</fullName>
    </submittedName>
</protein>
<dbReference type="SUPFAM" id="SSF48452">
    <property type="entry name" value="TPR-like"/>
    <property type="match status" value="1"/>
</dbReference>
<evidence type="ECO:0000256" key="1">
    <source>
        <dbReference type="PROSITE-ProRule" id="PRU00339"/>
    </source>
</evidence>
<dbReference type="Pfam" id="PF14559">
    <property type="entry name" value="TPR_19"/>
    <property type="match status" value="1"/>
</dbReference>
<comment type="caution">
    <text evidence="2">The sequence shown here is derived from an EMBL/GenBank/DDBJ whole genome shotgun (WGS) entry which is preliminary data.</text>
</comment>
<keyword evidence="3" id="KW-1185">Reference proteome</keyword>
<gene>
    <name evidence="2" type="ORF">KS407_10960</name>
</gene>
<keyword evidence="1" id="KW-0802">TPR repeat</keyword>
<organism evidence="2 3">
    <name type="scientific">Evansella alkalicola</name>
    <dbReference type="NCBI Taxonomy" id="745819"/>
    <lineage>
        <taxon>Bacteria</taxon>
        <taxon>Bacillati</taxon>
        <taxon>Bacillota</taxon>
        <taxon>Bacilli</taxon>
        <taxon>Bacillales</taxon>
        <taxon>Bacillaceae</taxon>
        <taxon>Evansella</taxon>
    </lineage>
</organism>
<dbReference type="EMBL" id="JAHQCR010000045">
    <property type="protein sequence ID" value="MBU9721955.1"/>
    <property type="molecule type" value="Genomic_DNA"/>
</dbReference>
<feature type="repeat" description="TPR" evidence="1">
    <location>
        <begin position="21"/>
        <end position="54"/>
    </location>
</feature>
<dbReference type="InterPro" id="IPR019734">
    <property type="entry name" value="TPR_rpt"/>
</dbReference>
<evidence type="ECO:0000313" key="3">
    <source>
        <dbReference type="Proteomes" id="UP000790580"/>
    </source>
</evidence>